<dbReference type="InterPro" id="IPR007844">
    <property type="entry name" value="AsmA"/>
</dbReference>
<accession>A0A4D7QPG1</accession>
<proteinExistence type="predicted"/>
<dbReference type="EMBL" id="CP039865">
    <property type="protein sequence ID" value="QCK86042.1"/>
    <property type="molecule type" value="Genomic_DNA"/>
</dbReference>
<evidence type="ECO:0000313" key="3">
    <source>
        <dbReference type="EMBL" id="QCK86042.1"/>
    </source>
</evidence>
<sequence length="1231" mass="125899">MQNSLLAIGFAIIAAIVAALVGPWLINWNNHKAYVEAEAGRILGQPVSISGDLSIRLLPSITVDARDVTIGAPGHPTRIGRLHGELRVAPLLRGEAALTALHLRDADITWTGGAGIGRLLLAENIIIENGRLSALDATGTPWLIGERMMLTGESRGSRGPVRLEGRMAADGRTVAVQTLASLPEQGGLSLRVRAQDQDQGLTLEAEGTITGTGGPRFEGPLILSGATGGLPWRLAGTATASTESLLIDKVEASLGPADRMARGSGSIRLSWGANPAIDAIVTARQVDLDKLIEAPDAAPRTPRDILAGLVRAVPGLAGGASWPVTIGLDINGVTLGGAQIIDLRGDLHSAAAGWTAERLSARLPGDSAVEASGRILVAPDLGFSGALALQSARPGVLMSWLDTLPTPAGTLDDPIRVATTMTAEPGRLILDKLEARTAAGEARGRIAFDVPALGRHALALDLTAETLDLDVIMRLARGAGARLDPATDTRLKLRANEATLAGLAARGLDMTLASDGRTFDAERISIADLAGFGLDLSGRLDGLGGPLSGNLAGRLTAGTVEGLVGLLARNDRTLPLSRAIAERAGVLGRTELSLLFQAGSGQTLRLRAAGKLGEANVHLEASGTGDLTQPLGLAGNLALVVEAPRADQVLTLLSGLAPASAAPATPTRLEFVLDRSPAGAAILRGEVESADTMLAFDGTQAPDGRRAATLRLTSRDLAPLLPLLGVPADLAGRVPAALTASIGGEGETWRFQTAGGSVNRTAVSADITGKARVVDGTVSVGALGLDTLASLLVGPAFLVETDAGGFADAPFGRAPFDGLDGRIALKVATLGLGTYPPLTGFETTISRVGSRTELTGLSARIAGATISGGLIADRSPLATLLSANLAAGGLPLALVLPGAQATASLDLVLTGTGTSPSALMASLRGEGRLAAPAAAARGFDGTALRRITREAERAQDRGRPIGDAAFAARLGEELDRSVDLPAIAAAVTLSGPLLRMAEIRLAVGEGSLGFSASADLAAGTLAATIRLAPPPLEPGDSLPLLNLRFAGALGRPDRTLDSDDVAGWLGLRLVERAGVAIGMTESDRFERIRQRLFSRFSAKPIPQVEVPLPPVIGLSPELLPPPPAPPVAPPAPEVVSEPEPPAEAQPAPALVAPADNAPVPVPRPGDQRPQPRPPQVATPPAGAPMDLPSVVRRALDQQGRPPAAVAPGAPMSILPPLPPAIEVGPAPGMRR</sequence>
<feature type="domain" description="AsmA" evidence="2">
    <location>
        <begin position="7"/>
        <end position="108"/>
    </location>
</feature>
<evidence type="ECO:0000313" key="4">
    <source>
        <dbReference type="Proteomes" id="UP000298588"/>
    </source>
</evidence>
<dbReference type="Pfam" id="PF05170">
    <property type="entry name" value="AsmA"/>
    <property type="match status" value="1"/>
</dbReference>
<name>A0A4D7QPG1_9HYPH</name>
<dbReference type="InterPro" id="IPR052894">
    <property type="entry name" value="AsmA-related"/>
</dbReference>
<dbReference type="PANTHER" id="PTHR30441:SF4">
    <property type="entry name" value="PROTEIN ASMA"/>
    <property type="match status" value="1"/>
</dbReference>
<dbReference type="OrthoDB" id="9816380at2"/>
<feature type="compositionally biased region" description="Pro residues" evidence="1">
    <location>
        <begin position="1123"/>
        <end position="1143"/>
    </location>
</feature>
<dbReference type="Proteomes" id="UP000298588">
    <property type="component" value="Chromosome"/>
</dbReference>
<dbReference type="GO" id="GO:0090313">
    <property type="term" value="P:regulation of protein targeting to membrane"/>
    <property type="evidence" value="ECO:0007669"/>
    <property type="project" value="TreeGrafter"/>
</dbReference>
<organism evidence="3 4">
    <name type="scientific">Phreatobacter aquaticus</name>
    <dbReference type="NCBI Taxonomy" id="2570229"/>
    <lineage>
        <taxon>Bacteria</taxon>
        <taxon>Pseudomonadati</taxon>
        <taxon>Pseudomonadota</taxon>
        <taxon>Alphaproteobacteria</taxon>
        <taxon>Hyphomicrobiales</taxon>
        <taxon>Phreatobacteraceae</taxon>
        <taxon>Phreatobacter</taxon>
    </lineage>
</organism>
<feature type="compositionally biased region" description="Low complexity" evidence="1">
    <location>
        <begin position="1201"/>
        <end position="1210"/>
    </location>
</feature>
<dbReference type="GO" id="GO:0005886">
    <property type="term" value="C:plasma membrane"/>
    <property type="evidence" value="ECO:0007669"/>
    <property type="project" value="TreeGrafter"/>
</dbReference>
<gene>
    <name evidence="3" type="ORF">E8L99_09890</name>
</gene>
<dbReference type="RefSeq" id="WP_137099374.1">
    <property type="nucleotide sequence ID" value="NZ_CP039865.1"/>
</dbReference>
<dbReference type="AlphaFoldDB" id="A0A4D7QPG1"/>
<dbReference type="PANTHER" id="PTHR30441">
    <property type="entry name" value="DUF748 DOMAIN-CONTAINING PROTEIN"/>
    <property type="match status" value="1"/>
</dbReference>
<feature type="compositionally biased region" description="Low complexity" evidence="1">
    <location>
        <begin position="1144"/>
        <end position="1158"/>
    </location>
</feature>
<dbReference type="KEGG" id="paqt:E8L99_09890"/>
<evidence type="ECO:0000259" key="2">
    <source>
        <dbReference type="Pfam" id="PF05170"/>
    </source>
</evidence>
<reference evidence="3 4" key="1">
    <citation type="submission" date="2019-04" db="EMBL/GenBank/DDBJ databases">
        <title>Phreatobacter aquaticus sp. nov.</title>
        <authorList>
            <person name="Choi A."/>
            <person name="Baek K."/>
        </authorList>
    </citation>
    <scope>NUCLEOTIDE SEQUENCE [LARGE SCALE GENOMIC DNA]</scope>
    <source>
        <strain evidence="3 4">NMCR1094</strain>
    </source>
</reference>
<evidence type="ECO:0000256" key="1">
    <source>
        <dbReference type="SAM" id="MobiDB-lite"/>
    </source>
</evidence>
<keyword evidence="4" id="KW-1185">Reference proteome</keyword>
<protein>
    <submittedName>
        <fullName evidence="3">AsmA family protein</fullName>
    </submittedName>
</protein>
<feature type="region of interest" description="Disordered" evidence="1">
    <location>
        <begin position="1123"/>
        <end position="1231"/>
    </location>
</feature>